<proteinExistence type="predicted"/>
<comment type="caution">
    <text evidence="1">The sequence shown here is derived from an EMBL/GenBank/DDBJ whole genome shotgun (WGS) entry which is preliminary data.</text>
</comment>
<reference evidence="2" key="1">
    <citation type="journal article" date="2019" name="Int. J. Syst. Evol. Microbiol.">
        <title>The Global Catalogue of Microorganisms (GCM) 10K type strain sequencing project: providing services to taxonomists for standard genome sequencing and annotation.</title>
        <authorList>
            <consortium name="The Broad Institute Genomics Platform"/>
            <consortium name="The Broad Institute Genome Sequencing Center for Infectious Disease"/>
            <person name="Wu L."/>
            <person name="Ma J."/>
        </authorList>
    </citation>
    <scope>NUCLEOTIDE SEQUENCE [LARGE SCALE GENOMIC DNA]</scope>
    <source>
        <strain evidence="2">NBRC 102122</strain>
    </source>
</reference>
<keyword evidence="2" id="KW-1185">Reference proteome</keyword>
<evidence type="ECO:0000313" key="2">
    <source>
        <dbReference type="Proteomes" id="UP001156702"/>
    </source>
</evidence>
<dbReference type="EMBL" id="BSOP01000017">
    <property type="protein sequence ID" value="GLR50838.1"/>
    <property type="molecule type" value="Genomic_DNA"/>
</dbReference>
<dbReference type="Proteomes" id="UP001156702">
    <property type="component" value="Unassembled WGS sequence"/>
</dbReference>
<accession>A0ABQ5ZIV6</accession>
<protein>
    <submittedName>
        <fullName evidence="1">Uncharacterized protein</fullName>
    </submittedName>
</protein>
<name>A0ABQ5ZIV6_9HYPH</name>
<gene>
    <name evidence="1" type="ORF">GCM10007923_20460</name>
</gene>
<sequence>MLSVPSATGAGSKMLRYGIQKTAGHPSALPDAECRKRIVAGKMTPLDSAGADPACLPAGEAFGPKGVMAAMAVVAPSGSGIGRMEMRGARAPPLNLA</sequence>
<organism evidence="1 2">
    <name type="scientific">Shinella yambaruensis</name>
    <dbReference type="NCBI Taxonomy" id="415996"/>
    <lineage>
        <taxon>Bacteria</taxon>
        <taxon>Pseudomonadati</taxon>
        <taxon>Pseudomonadota</taxon>
        <taxon>Alphaproteobacteria</taxon>
        <taxon>Hyphomicrobiales</taxon>
        <taxon>Rhizobiaceae</taxon>
        <taxon>Shinella</taxon>
    </lineage>
</organism>
<evidence type="ECO:0000313" key="1">
    <source>
        <dbReference type="EMBL" id="GLR50838.1"/>
    </source>
</evidence>